<reference evidence="1" key="1">
    <citation type="submission" date="2024-06" db="EMBL/GenBank/DDBJ databases">
        <title>Intestivirid acquisition increases across infancy in a wild primate population.</title>
        <authorList>
            <person name="Schneider-Creas I.A."/>
            <person name="Moya I.L."/>
            <person name="Chiou K.L."/>
            <person name="Baniel A."/>
            <person name="Azanaw Haile A."/>
            <person name="Kebede F."/>
            <person name="Abebe B."/>
            <person name="Snyder-Mackler N."/>
            <person name="Varsani A."/>
        </authorList>
    </citation>
    <scope>NUCLEOTIDE SEQUENCE</scope>
    <source>
        <strain evidence="1">Int_RNL_2018_0288_CRY</strain>
    </source>
</reference>
<name>A0AAU8MKJ4_9CAUD</name>
<sequence>MKENNNNKFTIKISSPVKNRRHSNTKNIISRKCYAIVIKDKEEWKAKIPLYNNIDENDAIIIPFTEESLSLKNKQYIFLHGKDNNNKDICIIRDSFKAYTQPGCKAQYKVFKEGMLISGYIVMINNIKYFEYETLIAFTEKGFHINEVDIDADKPLFKSSNANKKK</sequence>
<accession>A0AAU8MKJ4</accession>
<dbReference type="EMBL" id="PP965500">
    <property type="protein sequence ID" value="XCO00615.1"/>
    <property type="molecule type" value="Genomic_DNA"/>
</dbReference>
<evidence type="ECO:0000313" key="1">
    <source>
        <dbReference type="EMBL" id="XCO00615.1"/>
    </source>
</evidence>
<proteinExistence type="predicted"/>
<organism evidence="1">
    <name type="scientific">Geladintestivirus 2</name>
    <dbReference type="NCBI Taxonomy" id="3233134"/>
    <lineage>
        <taxon>Viruses</taxon>
        <taxon>Duplodnaviria</taxon>
        <taxon>Heunggongvirae</taxon>
        <taxon>Uroviricota</taxon>
        <taxon>Caudoviricetes</taxon>
        <taxon>Crassvirales</taxon>
    </lineage>
</organism>
<protein>
    <submittedName>
        <fullName evidence="1">Uncharacterized protein</fullName>
    </submittedName>
</protein>